<proteinExistence type="predicted"/>
<feature type="non-terminal residue" evidence="2">
    <location>
        <position position="29"/>
    </location>
</feature>
<accession>A0A4Y2K870</accession>
<organism evidence="2 3">
    <name type="scientific">Araneus ventricosus</name>
    <name type="common">Orbweaver spider</name>
    <name type="synonym">Epeira ventricosa</name>
    <dbReference type="NCBI Taxonomy" id="182803"/>
    <lineage>
        <taxon>Eukaryota</taxon>
        <taxon>Metazoa</taxon>
        <taxon>Ecdysozoa</taxon>
        <taxon>Arthropoda</taxon>
        <taxon>Chelicerata</taxon>
        <taxon>Arachnida</taxon>
        <taxon>Araneae</taxon>
        <taxon>Araneomorphae</taxon>
        <taxon>Entelegynae</taxon>
        <taxon>Araneoidea</taxon>
        <taxon>Araneidae</taxon>
        <taxon>Araneus</taxon>
    </lineage>
</organism>
<evidence type="ECO:0000256" key="1">
    <source>
        <dbReference type="SAM" id="MobiDB-lite"/>
    </source>
</evidence>
<reference evidence="2 3" key="1">
    <citation type="journal article" date="2019" name="Sci. Rep.">
        <title>Orb-weaving spider Araneus ventricosus genome elucidates the spidroin gene catalogue.</title>
        <authorList>
            <person name="Kono N."/>
            <person name="Nakamura H."/>
            <person name="Ohtoshi R."/>
            <person name="Moran D.A.P."/>
            <person name="Shinohara A."/>
            <person name="Yoshida Y."/>
            <person name="Fujiwara M."/>
            <person name="Mori M."/>
            <person name="Tomita M."/>
            <person name="Arakawa K."/>
        </authorList>
    </citation>
    <scope>NUCLEOTIDE SEQUENCE [LARGE SCALE GENOMIC DNA]</scope>
</reference>
<comment type="caution">
    <text evidence="2">The sequence shown here is derived from an EMBL/GenBank/DDBJ whole genome shotgun (WGS) entry which is preliminary data.</text>
</comment>
<dbReference type="AlphaFoldDB" id="A0A4Y2K870"/>
<dbReference type="Proteomes" id="UP000499080">
    <property type="component" value="Unassembled WGS sequence"/>
</dbReference>
<evidence type="ECO:0000313" key="3">
    <source>
        <dbReference type="Proteomes" id="UP000499080"/>
    </source>
</evidence>
<keyword evidence="3" id="KW-1185">Reference proteome</keyword>
<gene>
    <name evidence="2" type="ORF">AVEN_25947_1</name>
</gene>
<sequence>MKGLPFISPIPRSEEKRGNGAEESIRQIN</sequence>
<feature type="compositionally biased region" description="Basic and acidic residues" evidence="1">
    <location>
        <begin position="12"/>
        <end position="29"/>
    </location>
</feature>
<feature type="region of interest" description="Disordered" evidence="1">
    <location>
        <begin position="1"/>
        <end position="29"/>
    </location>
</feature>
<dbReference type="EMBL" id="BGPR01004325">
    <property type="protein sequence ID" value="GBM98467.1"/>
    <property type="molecule type" value="Genomic_DNA"/>
</dbReference>
<protein>
    <submittedName>
        <fullName evidence="2">Uncharacterized protein</fullName>
    </submittedName>
</protein>
<name>A0A4Y2K870_ARAVE</name>
<evidence type="ECO:0000313" key="2">
    <source>
        <dbReference type="EMBL" id="GBM98467.1"/>
    </source>
</evidence>